<feature type="region of interest" description="Disordered" evidence="1">
    <location>
        <begin position="196"/>
        <end position="277"/>
    </location>
</feature>
<dbReference type="EMBL" id="VJMI01018267">
    <property type="protein sequence ID" value="KAF0711113.1"/>
    <property type="molecule type" value="Genomic_DNA"/>
</dbReference>
<sequence length="512" mass="56130">MNNMQNLSFSRGVPVDSAPSRPALQAPRAVQFTIPWQSKDHKQRSISRGPSLAPYTAPKRRRQPAIPPPRRRTVARPGWNDDVKQGVYFDQALAKTKMFNAPKKHRDMVEHKPVRSESQPRASVSSTYAPTKHNKAAQPTKSKPAIPPPRASRSSAPRSSTTPPAAPNRPVPSETIPTGLSSQASTAFIAQPLRSSSSHVIEPSSASFLSPSGSTAMENLRRNIPDRTSPPSPSPVLGSANQEDKDDHIAFPSFPPPPSSQMFSLSQEQQSSASPTTITLNVPLIQSTFRVMDLKRKGTLHAREIHQGLQLLGIATTMRQDAAVSLTDTEQAKARFATERTKRQHLHDLLAMIEEIEAMEGAVATALSHTQLTNYDEAATPCKLSLAVAAADQLTTDKDMPTTKSSKPIDLETFTDPLAKSRWKQRTVCTSNVAPIAESLEKHRQAFLRCRRIAEASLVDTGMAQPVVIELYDRHIIHVVLEGMLVDDLVDALVVELDNCFHTLSDKIVHTV</sequence>
<feature type="compositionally biased region" description="Low complexity" evidence="1">
    <location>
        <begin position="204"/>
        <end position="214"/>
    </location>
</feature>
<dbReference type="Proteomes" id="UP000469452">
    <property type="component" value="Unassembled WGS sequence"/>
</dbReference>
<gene>
    <name evidence="3" type="ORF">AaE_012271</name>
</gene>
<dbReference type="InterPro" id="IPR002048">
    <property type="entry name" value="EF_hand_dom"/>
</dbReference>
<evidence type="ECO:0000313" key="3">
    <source>
        <dbReference type="EMBL" id="KAF0711113.1"/>
    </source>
</evidence>
<feature type="compositionally biased region" description="Polar residues" evidence="1">
    <location>
        <begin position="267"/>
        <end position="277"/>
    </location>
</feature>
<name>A0A6A4ZGR4_APHAT</name>
<dbReference type="PROSITE" id="PS50222">
    <property type="entry name" value="EF_HAND_2"/>
    <property type="match status" value="1"/>
</dbReference>
<evidence type="ECO:0000256" key="1">
    <source>
        <dbReference type="SAM" id="MobiDB-lite"/>
    </source>
</evidence>
<feature type="compositionally biased region" description="Polar residues" evidence="1">
    <location>
        <begin position="116"/>
        <end position="129"/>
    </location>
</feature>
<feature type="compositionally biased region" description="Low complexity" evidence="1">
    <location>
        <begin position="151"/>
        <end position="163"/>
    </location>
</feature>
<feature type="compositionally biased region" description="Basic residues" evidence="1">
    <location>
        <begin position="58"/>
        <end position="74"/>
    </location>
</feature>
<comment type="caution">
    <text evidence="3">The sequence shown here is derived from an EMBL/GenBank/DDBJ whole genome shotgun (WGS) entry which is preliminary data.</text>
</comment>
<dbReference type="VEuPathDB" id="FungiDB:H257_04737"/>
<accession>A0A6A4ZGR4</accession>
<protein>
    <recommendedName>
        <fullName evidence="2">EF-hand domain-containing protein</fullName>
    </recommendedName>
</protein>
<organism evidence="3 4">
    <name type="scientific">Aphanomyces astaci</name>
    <name type="common">Crayfish plague agent</name>
    <dbReference type="NCBI Taxonomy" id="112090"/>
    <lineage>
        <taxon>Eukaryota</taxon>
        <taxon>Sar</taxon>
        <taxon>Stramenopiles</taxon>
        <taxon>Oomycota</taxon>
        <taxon>Saprolegniomycetes</taxon>
        <taxon>Saprolegniales</taxon>
        <taxon>Verrucalvaceae</taxon>
        <taxon>Aphanomyces</taxon>
    </lineage>
</organism>
<feature type="region of interest" description="Disordered" evidence="1">
    <location>
        <begin position="99"/>
        <end position="179"/>
    </location>
</feature>
<feature type="region of interest" description="Disordered" evidence="1">
    <location>
        <begin position="1"/>
        <end position="83"/>
    </location>
</feature>
<dbReference type="AlphaFoldDB" id="A0A6A4ZGR4"/>
<evidence type="ECO:0000313" key="4">
    <source>
        <dbReference type="Proteomes" id="UP000469452"/>
    </source>
</evidence>
<evidence type="ECO:0000259" key="2">
    <source>
        <dbReference type="PROSITE" id="PS50222"/>
    </source>
</evidence>
<feature type="domain" description="EF-hand" evidence="2">
    <location>
        <begin position="280"/>
        <end position="315"/>
    </location>
</feature>
<reference evidence="3 4" key="1">
    <citation type="submission" date="2019-06" db="EMBL/GenBank/DDBJ databases">
        <title>Genomics analysis of Aphanomyces spp. identifies a new class of oomycete effector associated with host adaptation.</title>
        <authorList>
            <person name="Gaulin E."/>
        </authorList>
    </citation>
    <scope>NUCLEOTIDE SEQUENCE [LARGE SCALE GENOMIC DNA]</scope>
    <source>
        <strain evidence="3 4">E</strain>
    </source>
</reference>
<proteinExistence type="predicted"/>
<dbReference type="GO" id="GO:0005509">
    <property type="term" value="F:calcium ion binding"/>
    <property type="evidence" value="ECO:0007669"/>
    <property type="project" value="InterPro"/>
</dbReference>